<evidence type="ECO:0000259" key="1">
    <source>
        <dbReference type="PROSITE" id="PS51819"/>
    </source>
</evidence>
<dbReference type="InterPro" id="IPR037523">
    <property type="entry name" value="VOC_core"/>
</dbReference>
<protein>
    <submittedName>
        <fullName evidence="2">Virulence protein STM3117</fullName>
    </submittedName>
</protein>
<dbReference type="PANTHER" id="PTHR21366:SF14">
    <property type="entry name" value="GLYOXALASE DOMAIN-CONTAINING PROTEIN 5"/>
    <property type="match status" value="1"/>
</dbReference>
<gene>
    <name evidence="2" type="ORF">NCTC10283_02004</name>
</gene>
<dbReference type="InterPro" id="IPR029068">
    <property type="entry name" value="Glyas_Bleomycin-R_OHBP_Dase"/>
</dbReference>
<accession>A0A376BUJ1</accession>
<name>A0A376BUJ1_9NEIS</name>
<proteinExistence type="predicted"/>
<evidence type="ECO:0000313" key="3">
    <source>
        <dbReference type="Proteomes" id="UP000254209"/>
    </source>
</evidence>
<dbReference type="PANTHER" id="PTHR21366">
    <property type="entry name" value="GLYOXALASE FAMILY PROTEIN"/>
    <property type="match status" value="1"/>
</dbReference>
<dbReference type="Gene3D" id="3.10.180.10">
    <property type="entry name" value="2,3-Dihydroxybiphenyl 1,2-Dioxygenase, domain 1"/>
    <property type="match status" value="1"/>
</dbReference>
<dbReference type="Proteomes" id="UP000254209">
    <property type="component" value="Unassembled WGS sequence"/>
</dbReference>
<reference evidence="2 3" key="1">
    <citation type="submission" date="2018-06" db="EMBL/GenBank/DDBJ databases">
        <authorList>
            <consortium name="Pathogen Informatics"/>
            <person name="Doyle S."/>
        </authorList>
    </citation>
    <scope>NUCLEOTIDE SEQUENCE [LARGE SCALE GENOMIC DNA]</scope>
    <source>
        <strain evidence="2 3">NCTC10283</strain>
    </source>
</reference>
<dbReference type="STRING" id="1120980.GCA_000745955_00729"/>
<dbReference type="CDD" id="cd07253">
    <property type="entry name" value="GLOD5"/>
    <property type="match status" value="1"/>
</dbReference>
<dbReference type="AlphaFoldDB" id="A0A376BUJ1"/>
<dbReference type="InterPro" id="IPR050383">
    <property type="entry name" value="GlyoxalaseI/FosfomycinResist"/>
</dbReference>
<dbReference type="EMBL" id="UFSO01000003">
    <property type="protein sequence ID" value="SSY80445.1"/>
    <property type="molecule type" value="Genomic_DNA"/>
</dbReference>
<dbReference type="SUPFAM" id="SSF54593">
    <property type="entry name" value="Glyoxalase/Bleomycin resistance protein/Dihydroxybiphenyl dioxygenase"/>
    <property type="match status" value="1"/>
</dbReference>
<sequence length="128" mass="14107">MIKIQSLDHLVLTVADVQKTIDFYVNVLGMQEITFGENRKALLFGKQKINLHQKGAEILPNAQNANCGTADLCLLTSTPLNEVLRILQAHHIAILENGIVPRTGAVGKIQSVYCRDPDGNLIEISQYV</sequence>
<organism evidence="2 3">
    <name type="scientific">Alysiella crassa</name>
    <dbReference type="NCBI Taxonomy" id="153491"/>
    <lineage>
        <taxon>Bacteria</taxon>
        <taxon>Pseudomonadati</taxon>
        <taxon>Pseudomonadota</taxon>
        <taxon>Betaproteobacteria</taxon>
        <taxon>Neisseriales</taxon>
        <taxon>Neisseriaceae</taxon>
        <taxon>Alysiella</taxon>
    </lineage>
</organism>
<dbReference type="InterPro" id="IPR004360">
    <property type="entry name" value="Glyas_Fos-R_dOase_dom"/>
</dbReference>
<dbReference type="PROSITE" id="PS51819">
    <property type="entry name" value="VOC"/>
    <property type="match status" value="1"/>
</dbReference>
<dbReference type="OrthoDB" id="9812656at2"/>
<feature type="domain" description="VOC" evidence="1">
    <location>
        <begin position="6"/>
        <end position="127"/>
    </location>
</feature>
<keyword evidence="3" id="KW-1185">Reference proteome</keyword>
<evidence type="ECO:0000313" key="2">
    <source>
        <dbReference type="EMBL" id="SSY80445.1"/>
    </source>
</evidence>
<dbReference type="Pfam" id="PF00903">
    <property type="entry name" value="Glyoxalase"/>
    <property type="match status" value="1"/>
</dbReference>